<proteinExistence type="predicted"/>
<dbReference type="AlphaFoldDB" id="A0A6A4SBU8"/>
<reference evidence="2 3" key="1">
    <citation type="submission" date="2019-06" db="EMBL/GenBank/DDBJ databases">
        <title>Draft genomes of female and male turbot (Scophthalmus maximus).</title>
        <authorList>
            <person name="Xu H."/>
            <person name="Xu X.-W."/>
            <person name="Shao C."/>
            <person name="Chen S."/>
        </authorList>
    </citation>
    <scope>NUCLEOTIDE SEQUENCE [LARGE SCALE GENOMIC DNA]</scope>
    <source>
        <strain evidence="2">Ysfricsl-2016a</strain>
        <tissue evidence="2">Blood</tissue>
    </source>
</reference>
<gene>
    <name evidence="2" type="ORF">F2P81_019391</name>
</gene>
<accession>A0A6A4SBU8</accession>
<dbReference type="Proteomes" id="UP000438429">
    <property type="component" value="Unassembled WGS sequence"/>
</dbReference>
<evidence type="ECO:0000313" key="2">
    <source>
        <dbReference type="EMBL" id="KAF0028304.1"/>
    </source>
</evidence>
<evidence type="ECO:0000256" key="1">
    <source>
        <dbReference type="SAM" id="MobiDB-lite"/>
    </source>
</evidence>
<sequence length="68" mass="8007">MRADANLLENLDTQKEKRRVETSSEDPFVQLRHFEPPSLVLWQMAQIAITVIRSSLRQLPNDNRCFRP</sequence>
<name>A0A6A4SBU8_SCOMX</name>
<feature type="region of interest" description="Disordered" evidence="1">
    <location>
        <begin position="1"/>
        <end position="25"/>
    </location>
</feature>
<comment type="caution">
    <text evidence="2">The sequence shown here is derived from an EMBL/GenBank/DDBJ whole genome shotgun (WGS) entry which is preliminary data.</text>
</comment>
<dbReference type="EMBL" id="VEVO01000017">
    <property type="protein sequence ID" value="KAF0028304.1"/>
    <property type="molecule type" value="Genomic_DNA"/>
</dbReference>
<evidence type="ECO:0000313" key="3">
    <source>
        <dbReference type="Proteomes" id="UP000438429"/>
    </source>
</evidence>
<organism evidence="2 3">
    <name type="scientific">Scophthalmus maximus</name>
    <name type="common">Turbot</name>
    <name type="synonym">Psetta maxima</name>
    <dbReference type="NCBI Taxonomy" id="52904"/>
    <lineage>
        <taxon>Eukaryota</taxon>
        <taxon>Metazoa</taxon>
        <taxon>Chordata</taxon>
        <taxon>Craniata</taxon>
        <taxon>Vertebrata</taxon>
        <taxon>Euteleostomi</taxon>
        <taxon>Actinopterygii</taxon>
        <taxon>Neopterygii</taxon>
        <taxon>Teleostei</taxon>
        <taxon>Neoteleostei</taxon>
        <taxon>Acanthomorphata</taxon>
        <taxon>Carangaria</taxon>
        <taxon>Pleuronectiformes</taxon>
        <taxon>Pleuronectoidei</taxon>
        <taxon>Scophthalmidae</taxon>
        <taxon>Scophthalmus</taxon>
    </lineage>
</organism>
<feature type="compositionally biased region" description="Basic and acidic residues" evidence="1">
    <location>
        <begin position="12"/>
        <end position="22"/>
    </location>
</feature>
<protein>
    <submittedName>
        <fullName evidence="2">Uncharacterized protein</fullName>
    </submittedName>
</protein>